<dbReference type="EMBL" id="AP027151">
    <property type="protein sequence ID" value="BDV43172.1"/>
    <property type="molecule type" value="Genomic_DNA"/>
</dbReference>
<accession>A0ABN6VUK8</accession>
<feature type="domain" description="Ribosomal protein eL8/eL30/eS12/Gadd45" evidence="1">
    <location>
        <begin position="91"/>
        <end position="177"/>
    </location>
</feature>
<dbReference type="Pfam" id="PF04296">
    <property type="entry name" value="YlxR"/>
    <property type="match status" value="1"/>
</dbReference>
<dbReference type="SUPFAM" id="SSF64376">
    <property type="entry name" value="YlxR-like"/>
    <property type="match status" value="1"/>
</dbReference>
<dbReference type="InterPro" id="IPR037465">
    <property type="entry name" value="YlxR"/>
</dbReference>
<keyword evidence="3" id="KW-0689">Ribosomal protein</keyword>
<gene>
    <name evidence="3" type="primary">ylxRQ</name>
    <name evidence="3" type="ORF">GURASL_20950</name>
</gene>
<dbReference type="InterPro" id="IPR007393">
    <property type="entry name" value="YlxR_dom"/>
</dbReference>
<dbReference type="GO" id="GO:0005840">
    <property type="term" value="C:ribosome"/>
    <property type="evidence" value="ECO:0007669"/>
    <property type="project" value="UniProtKB-KW"/>
</dbReference>
<evidence type="ECO:0000259" key="2">
    <source>
        <dbReference type="Pfam" id="PF04296"/>
    </source>
</evidence>
<evidence type="ECO:0000313" key="3">
    <source>
        <dbReference type="EMBL" id="BDV43172.1"/>
    </source>
</evidence>
<dbReference type="Proteomes" id="UP001317705">
    <property type="component" value="Chromosome"/>
</dbReference>
<dbReference type="InterPro" id="IPR004038">
    <property type="entry name" value="Ribosomal_eL8/eL30/eS12/Gad45"/>
</dbReference>
<evidence type="ECO:0000313" key="4">
    <source>
        <dbReference type="Proteomes" id="UP001317705"/>
    </source>
</evidence>
<feature type="domain" description="YlxR" evidence="2">
    <location>
        <begin position="8"/>
        <end position="73"/>
    </location>
</feature>
<name>A0ABN6VUK8_9BACT</name>
<organism evidence="3 4">
    <name type="scientific">Geotalea uraniireducens</name>
    <dbReference type="NCBI Taxonomy" id="351604"/>
    <lineage>
        <taxon>Bacteria</taxon>
        <taxon>Pseudomonadati</taxon>
        <taxon>Thermodesulfobacteriota</taxon>
        <taxon>Desulfuromonadia</taxon>
        <taxon>Geobacterales</taxon>
        <taxon>Geobacteraceae</taxon>
        <taxon>Geotalea</taxon>
    </lineage>
</organism>
<keyword evidence="3" id="KW-0687">Ribonucleoprotein</keyword>
<dbReference type="CDD" id="cd00279">
    <property type="entry name" value="YlxR"/>
    <property type="match status" value="1"/>
</dbReference>
<sequence>MPRQEPQRTCLGCRQERNKTELLRFVLAPDSSVVPDILGKLPGRGAYTCFSDRCVRAAITRKQFNRAFRGEVRVDGADVVIDQVLARLEERIASYLALANKAGKVVSGSDTVLENLRRQKRIGLVLLASDISEDIGAKIAQQASRSGIPLFRLLDKERIGTLLGKSLRSVIAIEDGGFVPSIVSVLKHYGNFLDGGAVDEQDPRI</sequence>
<dbReference type="PANTHER" id="PTHR34215">
    <property type="entry name" value="BLL0784 PROTEIN"/>
    <property type="match status" value="1"/>
</dbReference>
<dbReference type="InterPro" id="IPR035931">
    <property type="entry name" value="YlxR-like_sf"/>
</dbReference>
<dbReference type="Gene3D" id="3.30.1230.10">
    <property type="entry name" value="YlxR-like"/>
    <property type="match status" value="1"/>
</dbReference>
<keyword evidence="4" id="KW-1185">Reference proteome</keyword>
<dbReference type="InterPro" id="IPR029064">
    <property type="entry name" value="Ribosomal_eL30-like_sf"/>
</dbReference>
<dbReference type="Gene3D" id="3.30.1330.30">
    <property type="match status" value="1"/>
</dbReference>
<reference evidence="3 4" key="1">
    <citation type="submission" date="2022-12" db="EMBL/GenBank/DDBJ databases">
        <title>Polyphasic characterization of Geotalea uranireducens NIT-SL11 newly isolated from a complex of sewage sludge and microbially reduced graphene oxide.</title>
        <authorList>
            <person name="Xie L."/>
            <person name="Yoshida N."/>
            <person name="Meng L."/>
        </authorList>
    </citation>
    <scope>NUCLEOTIDE SEQUENCE [LARGE SCALE GENOMIC DNA]</scope>
    <source>
        <strain evidence="3 4">NIT-SL11</strain>
    </source>
</reference>
<dbReference type="SUPFAM" id="SSF55315">
    <property type="entry name" value="L30e-like"/>
    <property type="match status" value="1"/>
</dbReference>
<dbReference type="Pfam" id="PF01248">
    <property type="entry name" value="Ribosomal_L7Ae"/>
    <property type="match status" value="1"/>
</dbReference>
<evidence type="ECO:0000259" key="1">
    <source>
        <dbReference type="Pfam" id="PF01248"/>
    </source>
</evidence>
<protein>
    <submittedName>
        <fullName evidence="3">50S ribosomal protein L7/L12</fullName>
    </submittedName>
</protein>
<proteinExistence type="predicted"/>
<dbReference type="PANTHER" id="PTHR34215:SF1">
    <property type="entry name" value="YLXR DOMAIN-CONTAINING PROTEIN"/>
    <property type="match status" value="1"/>
</dbReference>